<comment type="caution">
    <text evidence="7">The sequence shown here is derived from an EMBL/GenBank/DDBJ whole genome shotgun (WGS) entry which is preliminary data.</text>
</comment>
<feature type="transmembrane region" description="Helical" evidence="5">
    <location>
        <begin position="132"/>
        <end position="150"/>
    </location>
</feature>
<dbReference type="Pfam" id="PF14378">
    <property type="entry name" value="PAP2_3"/>
    <property type="match status" value="1"/>
</dbReference>
<accession>A0A4R6J5E5</accession>
<keyword evidence="8" id="KW-1185">Reference proteome</keyword>
<dbReference type="PANTHER" id="PTHR31310">
    <property type="match status" value="1"/>
</dbReference>
<dbReference type="EMBL" id="SNWQ01000036">
    <property type="protein sequence ID" value="TDO30629.1"/>
    <property type="molecule type" value="Genomic_DNA"/>
</dbReference>
<dbReference type="OrthoDB" id="5241565at2"/>
<keyword evidence="4 5" id="KW-0472">Membrane</keyword>
<feature type="transmembrane region" description="Helical" evidence="5">
    <location>
        <begin position="212"/>
        <end position="230"/>
    </location>
</feature>
<evidence type="ECO:0000256" key="1">
    <source>
        <dbReference type="ARBA" id="ARBA00004141"/>
    </source>
</evidence>
<gene>
    <name evidence="7" type="ORF">EV643_13611</name>
</gene>
<evidence type="ECO:0000256" key="2">
    <source>
        <dbReference type="ARBA" id="ARBA00022692"/>
    </source>
</evidence>
<dbReference type="Proteomes" id="UP000295388">
    <property type="component" value="Unassembled WGS sequence"/>
</dbReference>
<dbReference type="CDD" id="cd03386">
    <property type="entry name" value="PAP2_Aur1_like"/>
    <property type="match status" value="1"/>
</dbReference>
<feature type="domain" description="Inositolphosphotransferase Aur1/Ipt1" evidence="6">
    <location>
        <begin position="69"/>
        <end position="246"/>
    </location>
</feature>
<keyword evidence="2 5" id="KW-0812">Transmembrane</keyword>
<name>A0A4R6J5E5_9ACTN</name>
<feature type="transmembrane region" description="Helical" evidence="5">
    <location>
        <begin position="102"/>
        <end position="120"/>
    </location>
</feature>
<sequence>MRTTNSARTDTIGLVDAAEPSRKRALATLPAVRQVLREILLLGSMYVVYSIGRIYAAKHSASAFDNAHRLVHWERELGLPSEAALQHSFLQLPHLPQAANAYYAYVHFPLTALVLIWLSVRRPAAYKKVRSTLMALTGLALVGHTIFPLAPPRMLPNLGWVDTGIRFGQSVYGPNSDTGMANQFAAMPSLHVGWAALIAIAMITVTRSRLRWLWLLHPLTTLAVVVLTANHYWLDGLVALTLLICCLLLPKGMRSPDPRLLHR</sequence>
<feature type="transmembrane region" description="Helical" evidence="5">
    <location>
        <begin position="39"/>
        <end position="56"/>
    </location>
</feature>
<proteinExistence type="predicted"/>
<protein>
    <submittedName>
        <fullName evidence="7">PAP2 superfamily protein</fullName>
    </submittedName>
</protein>
<organism evidence="7 8">
    <name type="scientific">Kribbella caucasensis</name>
    <dbReference type="NCBI Taxonomy" id="2512215"/>
    <lineage>
        <taxon>Bacteria</taxon>
        <taxon>Bacillati</taxon>
        <taxon>Actinomycetota</taxon>
        <taxon>Actinomycetes</taxon>
        <taxon>Propionibacteriales</taxon>
        <taxon>Kribbellaceae</taxon>
        <taxon>Kribbella</taxon>
    </lineage>
</organism>
<dbReference type="AlphaFoldDB" id="A0A4R6J5E5"/>
<comment type="subcellular location">
    <subcellularLocation>
        <location evidence="1">Membrane</location>
        <topology evidence="1">Multi-pass membrane protein</topology>
    </subcellularLocation>
</comment>
<dbReference type="InterPro" id="IPR026841">
    <property type="entry name" value="Aur1/Ipt1"/>
</dbReference>
<dbReference type="GO" id="GO:0016020">
    <property type="term" value="C:membrane"/>
    <property type="evidence" value="ECO:0007669"/>
    <property type="project" value="UniProtKB-SubCell"/>
</dbReference>
<evidence type="ECO:0000256" key="4">
    <source>
        <dbReference type="ARBA" id="ARBA00023136"/>
    </source>
</evidence>
<evidence type="ECO:0000259" key="6">
    <source>
        <dbReference type="Pfam" id="PF14378"/>
    </source>
</evidence>
<reference evidence="7 8" key="1">
    <citation type="submission" date="2019-03" db="EMBL/GenBank/DDBJ databases">
        <title>Genomic Encyclopedia of Type Strains, Phase III (KMG-III): the genomes of soil and plant-associated and newly described type strains.</title>
        <authorList>
            <person name="Whitman W."/>
        </authorList>
    </citation>
    <scope>NUCLEOTIDE SEQUENCE [LARGE SCALE GENOMIC DNA]</scope>
    <source>
        <strain evidence="7 8">VKM Ac-2527</strain>
    </source>
</reference>
<keyword evidence="3 5" id="KW-1133">Transmembrane helix</keyword>
<dbReference type="PANTHER" id="PTHR31310:SF7">
    <property type="entry name" value="PA-PHOSPHATASE RELATED-FAMILY PROTEIN DDB_G0268928"/>
    <property type="match status" value="1"/>
</dbReference>
<dbReference type="RefSeq" id="WP_133805542.1">
    <property type="nucleotide sequence ID" value="NZ_SNWQ01000036.1"/>
</dbReference>
<evidence type="ECO:0000256" key="3">
    <source>
        <dbReference type="ARBA" id="ARBA00022989"/>
    </source>
</evidence>
<evidence type="ECO:0000256" key="5">
    <source>
        <dbReference type="SAM" id="Phobius"/>
    </source>
</evidence>
<evidence type="ECO:0000313" key="7">
    <source>
        <dbReference type="EMBL" id="TDO30629.1"/>
    </source>
</evidence>
<evidence type="ECO:0000313" key="8">
    <source>
        <dbReference type="Proteomes" id="UP000295388"/>
    </source>
</evidence>
<dbReference type="InterPro" id="IPR052185">
    <property type="entry name" value="IPC_Synthase-Related"/>
</dbReference>
<feature type="transmembrane region" description="Helical" evidence="5">
    <location>
        <begin position="184"/>
        <end position="205"/>
    </location>
</feature>